<dbReference type="RefSeq" id="WP_017696909.1">
    <property type="nucleotide sequence ID" value="NZ_JAGFPW010000006.1"/>
</dbReference>
<keyword evidence="1" id="KW-1133">Transmembrane helix</keyword>
<organism evidence="2 3">
    <name type="scientific">Bacillus subtilis</name>
    <dbReference type="NCBI Taxonomy" id="1423"/>
    <lineage>
        <taxon>Bacteria</taxon>
        <taxon>Bacillati</taxon>
        <taxon>Bacillota</taxon>
        <taxon>Bacilli</taxon>
        <taxon>Bacillales</taxon>
        <taxon>Bacillaceae</taxon>
        <taxon>Bacillus</taxon>
    </lineage>
</organism>
<feature type="transmembrane region" description="Helical" evidence="1">
    <location>
        <begin position="7"/>
        <end position="23"/>
    </location>
</feature>
<feature type="transmembrane region" description="Helical" evidence="1">
    <location>
        <begin position="43"/>
        <end position="63"/>
    </location>
</feature>
<keyword evidence="1" id="KW-0812">Transmembrane</keyword>
<accession>A0A8I1WCW9</accession>
<dbReference type="Proteomes" id="UP000665181">
    <property type="component" value="Unassembled WGS sequence"/>
</dbReference>
<reference evidence="2" key="1">
    <citation type="submission" date="2021-03" db="EMBL/GenBank/DDBJ databases">
        <title>Isolation of Bacillus subtilis from fermented food sample.</title>
        <authorList>
            <person name="Lakshmanan V."/>
            <person name="Athira K."/>
            <person name="Rajagopal K."/>
        </authorList>
    </citation>
    <scope>NUCLEOTIDE SEQUENCE</scope>
    <source>
        <strain evidence="2">S1</strain>
    </source>
</reference>
<keyword evidence="1" id="KW-0472">Membrane</keyword>
<sequence length="65" mass="7426">MDQTQIAILSLIIVAIGEIKALLIDMFPKLFPAIGTFFLSLNIYVWVIILLLLIIVVLIYIIIRR</sequence>
<comment type="caution">
    <text evidence="2">The sequence shown here is derived from an EMBL/GenBank/DDBJ whole genome shotgun (WGS) entry which is preliminary data.</text>
</comment>
<protein>
    <submittedName>
        <fullName evidence="2">Uncharacterized protein</fullName>
    </submittedName>
</protein>
<gene>
    <name evidence="2" type="ORF">J5227_09395</name>
</gene>
<evidence type="ECO:0000313" key="3">
    <source>
        <dbReference type="Proteomes" id="UP000665181"/>
    </source>
</evidence>
<dbReference type="EMBL" id="JAGFPW010000006">
    <property type="protein sequence ID" value="MBO3794522.1"/>
    <property type="molecule type" value="Genomic_DNA"/>
</dbReference>
<evidence type="ECO:0000313" key="2">
    <source>
        <dbReference type="EMBL" id="MBO3794522.1"/>
    </source>
</evidence>
<evidence type="ECO:0000256" key="1">
    <source>
        <dbReference type="SAM" id="Phobius"/>
    </source>
</evidence>
<dbReference type="AlphaFoldDB" id="A0A8I1WCW9"/>
<proteinExistence type="predicted"/>
<name>A0A8I1WCW9_BACIU</name>